<organism evidence="9 10">
    <name type="scientific">Salinactinospora qingdaonensis</name>
    <dbReference type="NCBI Taxonomy" id="702744"/>
    <lineage>
        <taxon>Bacteria</taxon>
        <taxon>Bacillati</taxon>
        <taxon>Actinomycetota</taxon>
        <taxon>Actinomycetes</taxon>
        <taxon>Streptosporangiales</taxon>
        <taxon>Nocardiopsidaceae</taxon>
        <taxon>Salinactinospora</taxon>
    </lineage>
</organism>
<reference evidence="10" key="1">
    <citation type="journal article" date="2019" name="Int. J. Syst. Evol. Microbiol.">
        <title>The Global Catalogue of Microorganisms (GCM) 10K type strain sequencing project: providing services to taxonomists for standard genome sequencing and annotation.</title>
        <authorList>
            <consortium name="The Broad Institute Genomics Platform"/>
            <consortium name="The Broad Institute Genome Sequencing Center for Infectious Disease"/>
            <person name="Wu L."/>
            <person name="Ma J."/>
        </authorList>
    </citation>
    <scope>NUCLEOTIDE SEQUENCE [LARGE SCALE GENOMIC DNA]</scope>
    <source>
        <strain evidence="10">JCM 17137</strain>
    </source>
</reference>
<feature type="transmembrane region" description="Helical" evidence="7">
    <location>
        <begin position="67"/>
        <end position="85"/>
    </location>
</feature>
<evidence type="ECO:0000256" key="3">
    <source>
        <dbReference type="ARBA" id="ARBA00022475"/>
    </source>
</evidence>
<gene>
    <name evidence="9" type="ORF">GCM10022402_16620</name>
</gene>
<evidence type="ECO:0000256" key="1">
    <source>
        <dbReference type="ARBA" id="ARBA00004651"/>
    </source>
</evidence>
<comment type="caution">
    <text evidence="9">The sequence shown here is derived from an EMBL/GenBank/DDBJ whole genome shotgun (WGS) entry which is preliminary data.</text>
</comment>
<keyword evidence="10" id="KW-1185">Reference proteome</keyword>
<evidence type="ECO:0000256" key="6">
    <source>
        <dbReference type="ARBA" id="ARBA00023136"/>
    </source>
</evidence>
<proteinExistence type="inferred from homology"/>
<accession>A0ABP7FG76</accession>
<comment type="subcellular location">
    <subcellularLocation>
        <location evidence="1">Cell membrane</location>
        <topology evidence="1">Multi-pass membrane protein</topology>
    </subcellularLocation>
</comment>
<name>A0ABP7FG76_9ACTN</name>
<dbReference type="PANTHER" id="PTHR34582">
    <property type="entry name" value="UPF0702 TRANSMEMBRANE PROTEIN YCAP"/>
    <property type="match status" value="1"/>
</dbReference>
<protein>
    <submittedName>
        <fullName evidence="9">DUF421 domain-containing protein</fullName>
    </submittedName>
</protein>
<dbReference type="PANTHER" id="PTHR34582:SF6">
    <property type="entry name" value="UPF0702 TRANSMEMBRANE PROTEIN YCAP"/>
    <property type="match status" value="1"/>
</dbReference>
<dbReference type="InterPro" id="IPR007353">
    <property type="entry name" value="DUF421"/>
</dbReference>
<keyword evidence="5 7" id="KW-1133">Transmembrane helix</keyword>
<comment type="similarity">
    <text evidence="2">Belongs to the UPF0702 family.</text>
</comment>
<evidence type="ECO:0000313" key="9">
    <source>
        <dbReference type="EMBL" id="GAA3737291.1"/>
    </source>
</evidence>
<keyword evidence="3" id="KW-1003">Cell membrane</keyword>
<dbReference type="Proteomes" id="UP001500908">
    <property type="component" value="Unassembled WGS sequence"/>
</dbReference>
<keyword evidence="4 7" id="KW-0812">Transmembrane</keyword>
<evidence type="ECO:0000256" key="4">
    <source>
        <dbReference type="ARBA" id="ARBA00022692"/>
    </source>
</evidence>
<dbReference type="RefSeq" id="WP_344969195.1">
    <property type="nucleotide sequence ID" value="NZ_BAABDD010000006.1"/>
</dbReference>
<evidence type="ECO:0000256" key="2">
    <source>
        <dbReference type="ARBA" id="ARBA00006448"/>
    </source>
</evidence>
<dbReference type="EMBL" id="BAABDD010000006">
    <property type="protein sequence ID" value="GAA3737291.1"/>
    <property type="molecule type" value="Genomic_DNA"/>
</dbReference>
<feature type="domain" description="YetF C-terminal" evidence="8">
    <location>
        <begin position="94"/>
        <end position="158"/>
    </location>
</feature>
<dbReference type="Gene3D" id="3.30.240.20">
    <property type="entry name" value="bsu07140 like domains"/>
    <property type="match status" value="1"/>
</dbReference>
<sequence>MFSEIGASWESLALVLITTVGAYLALIGLSRITGLRSFSQMTNFDLAATVAFGSIVATTAVSGSTSLLQGIVGLTVLFVVQSLLARLRKRNGGERVLDNGPLLLMSGATVLGDNLDKVQMTRNDLRSKLRLAGVTRIDHVEAVVLEPTGDVSVLLVGPDDPPLDPELLTGVDDGEIATPTS</sequence>
<dbReference type="InterPro" id="IPR023090">
    <property type="entry name" value="UPF0702_alpha/beta_dom_sf"/>
</dbReference>
<evidence type="ECO:0000256" key="5">
    <source>
        <dbReference type="ARBA" id="ARBA00022989"/>
    </source>
</evidence>
<dbReference type="Pfam" id="PF04239">
    <property type="entry name" value="DUF421"/>
    <property type="match status" value="1"/>
</dbReference>
<feature type="transmembrane region" description="Helical" evidence="7">
    <location>
        <begin position="12"/>
        <end position="32"/>
    </location>
</feature>
<evidence type="ECO:0000313" key="10">
    <source>
        <dbReference type="Proteomes" id="UP001500908"/>
    </source>
</evidence>
<evidence type="ECO:0000259" key="8">
    <source>
        <dbReference type="Pfam" id="PF04239"/>
    </source>
</evidence>
<keyword evidence="6 7" id="KW-0472">Membrane</keyword>
<evidence type="ECO:0000256" key="7">
    <source>
        <dbReference type="SAM" id="Phobius"/>
    </source>
</evidence>